<sequence length="73" mass="7715">MRPGTTDSGGAAGEERLTIVNLLRIVFPYRYNTEVSDGNNQTRFPFVLGVKDTGGVAGPIYMVRIGILNGGGG</sequence>
<proteinExistence type="predicted"/>
<dbReference type="AlphaFoldDB" id="A0A2V3IT78"/>
<evidence type="ECO:0000313" key="2">
    <source>
        <dbReference type="Proteomes" id="UP000247409"/>
    </source>
</evidence>
<gene>
    <name evidence="1" type="ORF">BWQ96_04915</name>
</gene>
<dbReference type="EMBL" id="NBIV01000063">
    <property type="protein sequence ID" value="PXF45325.1"/>
    <property type="molecule type" value="Genomic_DNA"/>
</dbReference>
<name>A0A2V3IT78_9FLOR</name>
<organism evidence="1 2">
    <name type="scientific">Gracilariopsis chorda</name>
    <dbReference type="NCBI Taxonomy" id="448386"/>
    <lineage>
        <taxon>Eukaryota</taxon>
        <taxon>Rhodophyta</taxon>
        <taxon>Florideophyceae</taxon>
        <taxon>Rhodymeniophycidae</taxon>
        <taxon>Gracilariales</taxon>
        <taxon>Gracilariaceae</taxon>
        <taxon>Gracilariopsis</taxon>
    </lineage>
</organism>
<accession>A0A2V3IT78</accession>
<keyword evidence="2" id="KW-1185">Reference proteome</keyword>
<reference evidence="1 2" key="1">
    <citation type="journal article" date="2018" name="Mol. Biol. Evol.">
        <title>Analysis of the draft genome of the red seaweed Gracilariopsis chorda provides insights into genome size evolution in Rhodophyta.</title>
        <authorList>
            <person name="Lee J."/>
            <person name="Yang E.C."/>
            <person name="Graf L."/>
            <person name="Yang J.H."/>
            <person name="Qiu H."/>
            <person name="Zel Zion U."/>
            <person name="Chan C.X."/>
            <person name="Stephens T.G."/>
            <person name="Weber A.P.M."/>
            <person name="Boo G.H."/>
            <person name="Boo S.M."/>
            <person name="Kim K.M."/>
            <person name="Shin Y."/>
            <person name="Jung M."/>
            <person name="Lee S.J."/>
            <person name="Yim H.S."/>
            <person name="Lee J.H."/>
            <person name="Bhattacharya D."/>
            <person name="Yoon H.S."/>
        </authorList>
    </citation>
    <scope>NUCLEOTIDE SEQUENCE [LARGE SCALE GENOMIC DNA]</scope>
    <source>
        <strain evidence="1 2">SKKU-2015</strain>
        <tissue evidence="1">Whole body</tissue>
    </source>
</reference>
<evidence type="ECO:0000313" key="1">
    <source>
        <dbReference type="EMBL" id="PXF45325.1"/>
    </source>
</evidence>
<dbReference type="Proteomes" id="UP000247409">
    <property type="component" value="Unassembled WGS sequence"/>
</dbReference>
<comment type="caution">
    <text evidence="1">The sequence shown here is derived from an EMBL/GenBank/DDBJ whole genome shotgun (WGS) entry which is preliminary data.</text>
</comment>
<protein>
    <submittedName>
        <fullName evidence="1">Uncharacterized protein</fullName>
    </submittedName>
</protein>